<proteinExistence type="predicted"/>
<accession>A0AAN6S197</accession>
<feature type="region of interest" description="Disordered" evidence="1">
    <location>
        <begin position="1"/>
        <end position="45"/>
    </location>
</feature>
<evidence type="ECO:0000313" key="3">
    <source>
        <dbReference type="Proteomes" id="UP001303473"/>
    </source>
</evidence>
<feature type="region of interest" description="Disordered" evidence="1">
    <location>
        <begin position="64"/>
        <end position="102"/>
    </location>
</feature>
<evidence type="ECO:0000313" key="2">
    <source>
        <dbReference type="EMBL" id="KAK3936770.1"/>
    </source>
</evidence>
<dbReference type="Proteomes" id="UP001303473">
    <property type="component" value="Unassembled WGS sequence"/>
</dbReference>
<sequence>MSSTPTSSSSSEPSSKPAAPKPKAPTGGDPRLRAHLQSGKTIAFTVKTGGSKWQATLMHRDTFEKRQATRQDSSSSVQTLDTLKTNSSSLSSSSPTPSERDL</sequence>
<name>A0AAN6S197_9PEZI</name>
<dbReference type="AlphaFoldDB" id="A0AAN6S197"/>
<comment type="caution">
    <text evidence="2">The sequence shown here is derived from an EMBL/GenBank/DDBJ whole genome shotgun (WGS) entry which is preliminary data.</text>
</comment>
<keyword evidence="3" id="KW-1185">Reference proteome</keyword>
<protein>
    <submittedName>
        <fullName evidence="2">Uncharacterized protein</fullName>
    </submittedName>
</protein>
<dbReference type="EMBL" id="MU853873">
    <property type="protein sequence ID" value="KAK3936770.1"/>
    <property type="molecule type" value="Genomic_DNA"/>
</dbReference>
<reference evidence="3" key="1">
    <citation type="journal article" date="2023" name="Mol. Phylogenet. Evol.">
        <title>Genome-scale phylogeny and comparative genomics of the fungal order Sordariales.</title>
        <authorList>
            <person name="Hensen N."/>
            <person name="Bonometti L."/>
            <person name="Westerberg I."/>
            <person name="Brannstrom I.O."/>
            <person name="Guillou S."/>
            <person name="Cros-Aarteil S."/>
            <person name="Calhoun S."/>
            <person name="Haridas S."/>
            <person name="Kuo A."/>
            <person name="Mondo S."/>
            <person name="Pangilinan J."/>
            <person name="Riley R."/>
            <person name="LaButti K."/>
            <person name="Andreopoulos B."/>
            <person name="Lipzen A."/>
            <person name="Chen C."/>
            <person name="Yan M."/>
            <person name="Daum C."/>
            <person name="Ng V."/>
            <person name="Clum A."/>
            <person name="Steindorff A."/>
            <person name="Ohm R.A."/>
            <person name="Martin F."/>
            <person name="Silar P."/>
            <person name="Natvig D.O."/>
            <person name="Lalanne C."/>
            <person name="Gautier V."/>
            <person name="Ament-Velasquez S.L."/>
            <person name="Kruys A."/>
            <person name="Hutchinson M.I."/>
            <person name="Powell A.J."/>
            <person name="Barry K."/>
            <person name="Miller A.N."/>
            <person name="Grigoriev I.V."/>
            <person name="Debuchy R."/>
            <person name="Gladieux P."/>
            <person name="Hiltunen Thoren M."/>
            <person name="Johannesson H."/>
        </authorList>
    </citation>
    <scope>NUCLEOTIDE SEQUENCE [LARGE SCALE GENOMIC DNA]</scope>
    <source>
        <strain evidence="3">CBS 340.73</strain>
    </source>
</reference>
<evidence type="ECO:0000256" key="1">
    <source>
        <dbReference type="SAM" id="MobiDB-lite"/>
    </source>
</evidence>
<feature type="compositionally biased region" description="Low complexity" evidence="1">
    <location>
        <begin position="87"/>
        <end position="102"/>
    </location>
</feature>
<feature type="compositionally biased region" description="Low complexity" evidence="1">
    <location>
        <begin position="1"/>
        <end position="18"/>
    </location>
</feature>
<organism evidence="2 3">
    <name type="scientific">Diplogelasinospora grovesii</name>
    <dbReference type="NCBI Taxonomy" id="303347"/>
    <lineage>
        <taxon>Eukaryota</taxon>
        <taxon>Fungi</taxon>
        <taxon>Dikarya</taxon>
        <taxon>Ascomycota</taxon>
        <taxon>Pezizomycotina</taxon>
        <taxon>Sordariomycetes</taxon>
        <taxon>Sordariomycetidae</taxon>
        <taxon>Sordariales</taxon>
        <taxon>Diplogelasinosporaceae</taxon>
        <taxon>Diplogelasinospora</taxon>
    </lineage>
</organism>
<feature type="compositionally biased region" description="Polar residues" evidence="1">
    <location>
        <begin position="70"/>
        <end position="86"/>
    </location>
</feature>
<gene>
    <name evidence="2" type="ORF">QBC46DRAFT_24126</name>
</gene>